<dbReference type="Proteomes" id="UP000030104">
    <property type="component" value="Unassembled WGS sequence"/>
</dbReference>
<dbReference type="OrthoDB" id="10513869at2759"/>
<evidence type="ECO:0000313" key="2">
    <source>
        <dbReference type="Proteomes" id="UP000030104"/>
    </source>
</evidence>
<keyword evidence="2" id="KW-1185">Reference proteome</keyword>
<dbReference type="HOGENOM" id="CLU_3087956_0_0_1"/>
<accession>A0A0A2KIX0</accession>
<proteinExistence type="predicted"/>
<evidence type="ECO:0000313" key="1">
    <source>
        <dbReference type="EMBL" id="KGO67742.1"/>
    </source>
</evidence>
<dbReference type="AlphaFoldDB" id="A0A0A2KIX0"/>
<organism evidence="1 2">
    <name type="scientific">Penicillium italicum</name>
    <name type="common">Blue mold</name>
    <dbReference type="NCBI Taxonomy" id="40296"/>
    <lineage>
        <taxon>Eukaryota</taxon>
        <taxon>Fungi</taxon>
        <taxon>Dikarya</taxon>
        <taxon>Ascomycota</taxon>
        <taxon>Pezizomycotina</taxon>
        <taxon>Eurotiomycetes</taxon>
        <taxon>Eurotiomycetidae</taxon>
        <taxon>Eurotiales</taxon>
        <taxon>Aspergillaceae</taxon>
        <taxon>Penicillium</taxon>
    </lineage>
</organism>
<dbReference type="EMBL" id="JQGA01001262">
    <property type="protein sequence ID" value="KGO67742.1"/>
    <property type="molecule type" value="Genomic_DNA"/>
</dbReference>
<name>A0A0A2KIX0_PENIT</name>
<reference evidence="1 2" key="1">
    <citation type="journal article" date="2015" name="Mol. Plant Microbe Interact.">
        <title>Genome, transcriptome, and functional analyses of Penicillium expansum provide new insights into secondary metabolism and pathogenicity.</title>
        <authorList>
            <person name="Ballester A.R."/>
            <person name="Marcet-Houben M."/>
            <person name="Levin E."/>
            <person name="Sela N."/>
            <person name="Selma-Lazaro C."/>
            <person name="Carmona L."/>
            <person name="Wisniewski M."/>
            <person name="Droby S."/>
            <person name="Gonzalez-Candelas L."/>
            <person name="Gabaldon T."/>
        </authorList>
    </citation>
    <scope>NUCLEOTIDE SEQUENCE [LARGE SCALE GENOMIC DNA]</scope>
    <source>
        <strain evidence="1 2">PHI-1</strain>
    </source>
</reference>
<gene>
    <name evidence="1" type="ORF">PITC_000800</name>
</gene>
<sequence>MVIQYFGADTAFGSFQYHVGLNVDKEESRHMAINASLSTSQSLSFLPEAHHV</sequence>
<comment type="caution">
    <text evidence="1">The sequence shown here is derived from an EMBL/GenBank/DDBJ whole genome shotgun (WGS) entry which is preliminary data.</text>
</comment>
<protein>
    <submittedName>
        <fullName evidence="1">Uncharacterized protein</fullName>
    </submittedName>
</protein>